<reference evidence="1" key="1">
    <citation type="submission" date="2022-07" db="EMBL/GenBank/DDBJ databases">
        <authorList>
            <person name="Macas J."/>
            <person name="Novak P."/>
            <person name="Neumann P."/>
        </authorList>
    </citation>
    <scope>NUCLEOTIDE SEQUENCE</scope>
</reference>
<dbReference type="OrthoDB" id="1299890at2759"/>
<dbReference type="EMBL" id="CAMAPE010000019">
    <property type="protein sequence ID" value="CAH9087480.1"/>
    <property type="molecule type" value="Genomic_DNA"/>
</dbReference>
<organism evidence="1 2">
    <name type="scientific">Cuscuta europaea</name>
    <name type="common">European dodder</name>
    <dbReference type="NCBI Taxonomy" id="41803"/>
    <lineage>
        <taxon>Eukaryota</taxon>
        <taxon>Viridiplantae</taxon>
        <taxon>Streptophyta</taxon>
        <taxon>Embryophyta</taxon>
        <taxon>Tracheophyta</taxon>
        <taxon>Spermatophyta</taxon>
        <taxon>Magnoliopsida</taxon>
        <taxon>eudicotyledons</taxon>
        <taxon>Gunneridae</taxon>
        <taxon>Pentapetalae</taxon>
        <taxon>asterids</taxon>
        <taxon>lamiids</taxon>
        <taxon>Solanales</taxon>
        <taxon>Convolvulaceae</taxon>
        <taxon>Cuscuteae</taxon>
        <taxon>Cuscuta</taxon>
        <taxon>Cuscuta subgen. Cuscuta</taxon>
    </lineage>
</organism>
<evidence type="ECO:0000313" key="2">
    <source>
        <dbReference type="Proteomes" id="UP001152484"/>
    </source>
</evidence>
<gene>
    <name evidence="1" type="ORF">CEURO_LOCUS10072</name>
</gene>
<name>A0A9P1E8V1_CUSEU</name>
<accession>A0A9P1E8V1</accession>
<protein>
    <recommendedName>
        <fullName evidence="3">Reverse transcriptase domain-containing protein</fullName>
    </recommendedName>
</protein>
<dbReference type="Proteomes" id="UP001152484">
    <property type="component" value="Unassembled WGS sequence"/>
</dbReference>
<sequence length="159" mass="18618">MDELTKSIQEDISWCMMFDDDIMLMDETQFGVKARLEVWRQTLEIKGFKLSRSKIGYMEYKFGGGRSSSDTEITLDGEEIPIRDMFCYLGSIIQRDGELDGNVSHRIKAGWMEWKIDSGFLCDRGMPNRLKGKFYRTSIRHALMYGVECWAVKQCHFKR</sequence>
<keyword evidence="2" id="KW-1185">Reference proteome</keyword>
<evidence type="ECO:0008006" key="3">
    <source>
        <dbReference type="Google" id="ProtNLM"/>
    </source>
</evidence>
<dbReference type="PANTHER" id="PTHR46238:SF8">
    <property type="entry name" value="ENDONUCLEASE_EXONUCLEASE_PHOSPHATASE DOMAIN-CONTAINING PROTEIN"/>
    <property type="match status" value="1"/>
</dbReference>
<evidence type="ECO:0000313" key="1">
    <source>
        <dbReference type="EMBL" id="CAH9087480.1"/>
    </source>
</evidence>
<dbReference type="AlphaFoldDB" id="A0A9P1E8V1"/>
<proteinExistence type="predicted"/>
<comment type="caution">
    <text evidence="1">The sequence shown here is derived from an EMBL/GenBank/DDBJ whole genome shotgun (WGS) entry which is preliminary data.</text>
</comment>
<dbReference type="PANTHER" id="PTHR46238">
    <property type="entry name" value="REVERSE TRANSCRIPTASE DOMAIN-CONTAINING PROTEIN"/>
    <property type="match status" value="1"/>
</dbReference>